<dbReference type="FunFam" id="3.90.226.10:FF:000017">
    <property type="entry name" value="Propionyl-CoA carboxylase subunit beta 5"/>
    <property type="match status" value="1"/>
</dbReference>
<evidence type="ECO:0000259" key="3">
    <source>
        <dbReference type="PROSITE" id="PS50980"/>
    </source>
</evidence>
<dbReference type="PANTHER" id="PTHR43842">
    <property type="entry name" value="PROPIONYL-COA CARBOXYLASE BETA CHAIN"/>
    <property type="match status" value="1"/>
</dbReference>
<dbReference type="InterPro" id="IPR029045">
    <property type="entry name" value="ClpP/crotonase-like_dom_sf"/>
</dbReference>
<reference evidence="5" key="1">
    <citation type="submission" date="2020-05" db="EMBL/GenBank/DDBJ databases">
        <authorList>
            <person name="Chiriac C."/>
            <person name="Salcher M."/>
            <person name="Ghai R."/>
            <person name="Kavagutti S V."/>
        </authorList>
    </citation>
    <scope>NUCLEOTIDE SEQUENCE</scope>
</reference>
<dbReference type="InterPro" id="IPR011762">
    <property type="entry name" value="COA_CT_N"/>
</dbReference>
<dbReference type="InterPro" id="IPR011763">
    <property type="entry name" value="COA_CT_C"/>
</dbReference>
<accession>A0A6J6MC94</accession>
<feature type="region of interest" description="Disordered" evidence="2">
    <location>
        <begin position="1"/>
        <end position="26"/>
    </location>
</feature>
<dbReference type="AlphaFoldDB" id="A0A6J6MC94"/>
<evidence type="ECO:0000256" key="2">
    <source>
        <dbReference type="SAM" id="MobiDB-lite"/>
    </source>
</evidence>
<protein>
    <submittedName>
        <fullName evidence="5">Unannotated protein</fullName>
    </submittedName>
</protein>
<feature type="domain" description="CoA carboxyltransferase N-terminal" evidence="3">
    <location>
        <begin position="30"/>
        <end position="286"/>
    </location>
</feature>
<dbReference type="GO" id="GO:0004658">
    <property type="term" value="F:propionyl-CoA carboxylase activity"/>
    <property type="evidence" value="ECO:0007669"/>
    <property type="project" value="TreeGrafter"/>
</dbReference>
<dbReference type="PANTHER" id="PTHR43842:SF2">
    <property type="entry name" value="PROPIONYL-COA CARBOXYLASE BETA CHAIN, MITOCHONDRIAL"/>
    <property type="match status" value="1"/>
</dbReference>
<feature type="compositionally biased region" description="Low complexity" evidence="2">
    <location>
        <begin position="7"/>
        <end position="26"/>
    </location>
</feature>
<comment type="similarity">
    <text evidence="1">Belongs to the AccD/PCCB family.</text>
</comment>
<dbReference type="Gene3D" id="3.90.226.10">
    <property type="entry name" value="2-enoyl-CoA Hydratase, Chain A, domain 1"/>
    <property type="match status" value="2"/>
</dbReference>
<dbReference type="InterPro" id="IPR051047">
    <property type="entry name" value="AccD/PCCB"/>
</dbReference>
<dbReference type="EMBL" id="CAEZWM010000243">
    <property type="protein sequence ID" value="CAB4671820.1"/>
    <property type="molecule type" value="Genomic_DNA"/>
</dbReference>
<dbReference type="InterPro" id="IPR034733">
    <property type="entry name" value="AcCoA_carboxyl_beta"/>
</dbReference>
<dbReference type="FunFam" id="3.90.226.10:FF:000016">
    <property type="entry name" value="Propionyl-CoA carboxylase, beta subunit"/>
    <property type="match status" value="1"/>
</dbReference>
<dbReference type="PROSITE" id="PS50989">
    <property type="entry name" value="COA_CT_CTER"/>
    <property type="match status" value="1"/>
</dbReference>
<name>A0A6J6MC94_9ZZZZ</name>
<dbReference type="PROSITE" id="PS50980">
    <property type="entry name" value="COA_CT_NTER"/>
    <property type="match status" value="1"/>
</dbReference>
<organism evidence="5">
    <name type="scientific">freshwater metagenome</name>
    <dbReference type="NCBI Taxonomy" id="449393"/>
    <lineage>
        <taxon>unclassified sequences</taxon>
        <taxon>metagenomes</taxon>
        <taxon>ecological metagenomes</taxon>
    </lineage>
</organism>
<sequence length="544" mass="58508">MAAKKTKSSEAAIAAAPASSPTPATPALPIEARIEQLAALREAAMHAGSPASVERQHARGKLTARERLDLLLDPDSFVELDMLARHRAHGFGIENTRPLTDGVVTGWGTIDGRKVFVFSQDFTVFGGALGEVFAEKIHKVMDLAESVGAPMIGINDGAGARIQEGVVSLASYGGIFHRNVKASGVIPQISVIMGPCAGGAVYSPAMTDFIFMVKGTSNMFITGPDVVKSVTGEEVTQEELGGALTHATKSGVANIVCEDEVACLAQVRYLMSFLPANNLEDAPYFEPDDDPMRDCDALLGLIPDAPNKPYDMKKVIADIVDDAEFFEINALWAMNIVCGYARIGGMVVGIVGNQPQVLAGCLDIDASEKAARFVRTCDAFNIPLVTFVDVPGFLPGTEQEYGGIIRHGAKLLYAYCEATVPRIQIITRKGYGGAYVVMNSKSIGADLAYAWPSAEIAVMGAQGAVNIIFRKEIAEAGDKGVERTAELIDEYTERFANPYNAAERGYVDDVIEPRETRRVLVRALEMLRTKKEQLPQRKHGNVPL</sequence>
<evidence type="ECO:0000259" key="4">
    <source>
        <dbReference type="PROSITE" id="PS50989"/>
    </source>
</evidence>
<evidence type="ECO:0000256" key="1">
    <source>
        <dbReference type="ARBA" id="ARBA00006102"/>
    </source>
</evidence>
<evidence type="ECO:0000313" key="5">
    <source>
        <dbReference type="EMBL" id="CAB4671820.1"/>
    </source>
</evidence>
<gene>
    <name evidence="5" type="ORF">UFOPK2242_01498</name>
</gene>
<dbReference type="SUPFAM" id="SSF52096">
    <property type="entry name" value="ClpP/crotonase"/>
    <property type="match status" value="2"/>
</dbReference>
<dbReference type="GO" id="GO:0009317">
    <property type="term" value="C:acetyl-CoA carboxylase complex"/>
    <property type="evidence" value="ECO:0007669"/>
    <property type="project" value="TreeGrafter"/>
</dbReference>
<feature type="domain" description="CoA carboxyltransferase C-terminal" evidence="4">
    <location>
        <begin position="287"/>
        <end position="540"/>
    </location>
</feature>
<proteinExistence type="inferred from homology"/>
<dbReference type="Pfam" id="PF01039">
    <property type="entry name" value="Carboxyl_trans"/>
    <property type="match status" value="1"/>
</dbReference>